<dbReference type="NCBIfam" id="NF004231">
    <property type="entry name" value="PRK05679.1"/>
    <property type="match status" value="1"/>
</dbReference>
<dbReference type="InterPro" id="IPR011576">
    <property type="entry name" value="Pyridox_Oxase_N"/>
</dbReference>
<dbReference type="InterPro" id="IPR019576">
    <property type="entry name" value="Pyridoxamine_oxidase_dimer_C"/>
</dbReference>
<feature type="binding site" evidence="5">
    <location>
        <position position="197"/>
    </location>
    <ligand>
        <name>FMN</name>
        <dbReference type="ChEBI" id="CHEBI:58210"/>
    </ligand>
</feature>
<dbReference type="AlphaFoldDB" id="A0A2A9D073"/>
<accession>A0A2A9D073</accession>
<gene>
    <name evidence="9" type="ORF">ATL40_1670</name>
</gene>
<dbReference type="Gene3D" id="2.30.110.10">
    <property type="entry name" value="Electron Transport, Fmn-binding Protein, Chain A"/>
    <property type="match status" value="1"/>
</dbReference>
<dbReference type="OrthoDB" id="9780392at2"/>
<sequence length="214" mass="23209">MSTPEPQSAARARFAAHGLPDGEAPNDPQSLLTLWLDQAREHGVPLPSAAALATASAARGPSVRMVNPVHLTAGEVVVMTDTASPTGADLTEDPRCELVLPWHALERQVRIRGVAVALAGEEVRRRFSERPRHVQLALHTGVQSAVTTEEALRAALADATDRFAGGPVPAPATWGGYRITVSEIEFWQGRTDRLHDRVRYRRAGAGWERERLAP</sequence>
<dbReference type="Pfam" id="PF01243">
    <property type="entry name" value="PNPOx_N"/>
    <property type="match status" value="1"/>
</dbReference>
<dbReference type="GO" id="GO:0008615">
    <property type="term" value="P:pyridoxine biosynthetic process"/>
    <property type="evidence" value="ECO:0007669"/>
    <property type="project" value="InterPro"/>
</dbReference>
<evidence type="ECO:0000256" key="4">
    <source>
        <dbReference type="ARBA" id="ARBA00023002"/>
    </source>
</evidence>
<dbReference type="Proteomes" id="UP000224915">
    <property type="component" value="Unassembled WGS sequence"/>
</dbReference>
<dbReference type="GO" id="GO:0010181">
    <property type="term" value="F:FMN binding"/>
    <property type="evidence" value="ECO:0007669"/>
    <property type="project" value="InterPro"/>
</dbReference>
<dbReference type="GO" id="GO:0004733">
    <property type="term" value="F:pyridoxamine phosphate oxidase activity"/>
    <property type="evidence" value="ECO:0007669"/>
    <property type="project" value="InterPro"/>
</dbReference>
<evidence type="ECO:0000256" key="3">
    <source>
        <dbReference type="ARBA" id="ARBA00022643"/>
    </source>
</evidence>
<reference evidence="9 10" key="1">
    <citation type="submission" date="2017-10" db="EMBL/GenBank/DDBJ databases">
        <title>Sequencing the genomes of 1000 actinobacteria strains.</title>
        <authorList>
            <person name="Klenk H.-P."/>
        </authorList>
    </citation>
    <scope>NUCLEOTIDE SEQUENCE [LARGE SCALE GENOMIC DNA]</scope>
    <source>
        <strain evidence="9 10">DSM 21801</strain>
    </source>
</reference>
<evidence type="ECO:0000313" key="9">
    <source>
        <dbReference type="EMBL" id="PFG20087.1"/>
    </source>
</evidence>
<dbReference type="InterPro" id="IPR012349">
    <property type="entry name" value="Split_barrel_FMN-bd"/>
</dbReference>
<comment type="caution">
    <text evidence="9">The sequence shown here is derived from an EMBL/GenBank/DDBJ whole genome shotgun (WGS) entry which is preliminary data.</text>
</comment>
<comment type="similarity">
    <text evidence="1">Belongs to the pyridoxamine 5'-phosphate oxidase family.</text>
</comment>
<feature type="domain" description="Pyridoxamine 5'-phosphate oxidase N-terminal" evidence="7">
    <location>
        <begin position="44"/>
        <end position="137"/>
    </location>
</feature>
<feature type="binding site" evidence="5">
    <location>
        <position position="187"/>
    </location>
    <ligand>
        <name>FMN</name>
        <dbReference type="ChEBI" id="CHEBI:58210"/>
    </ligand>
</feature>
<evidence type="ECO:0000256" key="2">
    <source>
        <dbReference type="ARBA" id="ARBA00022630"/>
    </source>
</evidence>
<evidence type="ECO:0000256" key="6">
    <source>
        <dbReference type="SAM" id="MobiDB-lite"/>
    </source>
</evidence>
<evidence type="ECO:0000313" key="10">
    <source>
        <dbReference type="Proteomes" id="UP000224915"/>
    </source>
</evidence>
<keyword evidence="2" id="KW-0285">Flavoprotein</keyword>
<dbReference type="PANTHER" id="PTHR10851">
    <property type="entry name" value="PYRIDOXINE-5-PHOSPHATE OXIDASE"/>
    <property type="match status" value="1"/>
</dbReference>
<dbReference type="RefSeq" id="WP_098469120.1">
    <property type="nucleotide sequence ID" value="NZ_PDJD01000001.1"/>
</dbReference>
<dbReference type="InterPro" id="IPR000659">
    <property type="entry name" value="Pyridox_Oxase"/>
</dbReference>
<feature type="binding site" evidence="5">
    <location>
        <position position="108"/>
    </location>
    <ligand>
        <name>FMN</name>
        <dbReference type="ChEBI" id="CHEBI:58210"/>
    </ligand>
</feature>
<keyword evidence="4" id="KW-0560">Oxidoreductase</keyword>
<name>A0A2A9D073_9MICO</name>
<dbReference type="SUPFAM" id="SSF50475">
    <property type="entry name" value="FMN-binding split barrel"/>
    <property type="match status" value="1"/>
</dbReference>
<keyword evidence="3 5" id="KW-0288">FMN</keyword>
<evidence type="ECO:0000256" key="5">
    <source>
        <dbReference type="PIRSR" id="PIRSR000190-2"/>
    </source>
</evidence>
<dbReference type="Pfam" id="PF10590">
    <property type="entry name" value="PNP_phzG_C"/>
    <property type="match status" value="1"/>
</dbReference>
<feature type="region of interest" description="Disordered" evidence="6">
    <location>
        <begin position="1"/>
        <end position="28"/>
    </location>
</feature>
<proteinExistence type="inferred from homology"/>
<comment type="cofactor">
    <cofactor evidence="5">
        <name>FMN</name>
        <dbReference type="ChEBI" id="CHEBI:58210"/>
    </cofactor>
    <text evidence="5">Binds 1 FMN per subunit.</text>
</comment>
<feature type="domain" description="Pyridoxine 5'-phosphate oxidase dimerisation C-terminal" evidence="8">
    <location>
        <begin position="174"/>
        <end position="214"/>
    </location>
</feature>
<feature type="binding site" evidence="5">
    <location>
        <begin position="143"/>
        <end position="144"/>
    </location>
    <ligand>
        <name>FMN</name>
        <dbReference type="ChEBI" id="CHEBI:58210"/>
    </ligand>
</feature>
<dbReference type="EMBL" id="PDJD01000001">
    <property type="protein sequence ID" value="PFG20087.1"/>
    <property type="molecule type" value="Genomic_DNA"/>
</dbReference>
<protein>
    <submittedName>
        <fullName evidence="9">Pyridoxamine 5'-phosphate oxidase</fullName>
    </submittedName>
</protein>
<evidence type="ECO:0000259" key="8">
    <source>
        <dbReference type="Pfam" id="PF10590"/>
    </source>
</evidence>
<dbReference type="PIRSF" id="PIRSF000190">
    <property type="entry name" value="Pyd_amn-ph_oxd"/>
    <property type="match status" value="1"/>
</dbReference>
<evidence type="ECO:0000256" key="1">
    <source>
        <dbReference type="ARBA" id="ARBA00007301"/>
    </source>
</evidence>
<dbReference type="InterPro" id="IPR019740">
    <property type="entry name" value="Pyridox_Oxase_CS"/>
</dbReference>
<evidence type="ECO:0000259" key="7">
    <source>
        <dbReference type="Pfam" id="PF01243"/>
    </source>
</evidence>
<dbReference type="PANTHER" id="PTHR10851:SF0">
    <property type="entry name" value="PYRIDOXINE-5'-PHOSPHATE OXIDASE"/>
    <property type="match status" value="1"/>
</dbReference>
<organism evidence="9 10">
    <name type="scientific">Serinibacter salmoneus</name>
    <dbReference type="NCBI Taxonomy" id="556530"/>
    <lineage>
        <taxon>Bacteria</taxon>
        <taxon>Bacillati</taxon>
        <taxon>Actinomycetota</taxon>
        <taxon>Actinomycetes</taxon>
        <taxon>Micrococcales</taxon>
        <taxon>Beutenbergiaceae</taxon>
        <taxon>Serinibacter</taxon>
    </lineage>
</organism>
<dbReference type="PROSITE" id="PS01064">
    <property type="entry name" value="PYRIDOX_OXIDASE"/>
    <property type="match status" value="1"/>
</dbReference>
<keyword evidence="10" id="KW-1185">Reference proteome</keyword>